<dbReference type="NCBIfam" id="NF005559">
    <property type="entry name" value="PRK07231.1"/>
    <property type="match status" value="1"/>
</dbReference>
<reference evidence="3" key="1">
    <citation type="journal article" date="2019" name="Int. J. Syst. Evol. Microbiol.">
        <title>The Global Catalogue of Microorganisms (GCM) 10K type strain sequencing project: providing services to taxonomists for standard genome sequencing and annotation.</title>
        <authorList>
            <consortium name="The Broad Institute Genomics Platform"/>
            <consortium name="The Broad Institute Genome Sequencing Center for Infectious Disease"/>
            <person name="Wu L."/>
            <person name="Ma J."/>
        </authorList>
    </citation>
    <scope>NUCLEOTIDE SEQUENCE [LARGE SCALE GENOMIC DNA]</scope>
    <source>
        <strain evidence="3">JCM 1407</strain>
    </source>
</reference>
<dbReference type="PRINTS" id="PR00080">
    <property type="entry name" value="SDRFAMILY"/>
</dbReference>
<dbReference type="EMBL" id="BAAACG010000001">
    <property type="protein sequence ID" value="GAA0732412.1"/>
    <property type="molecule type" value="Genomic_DNA"/>
</dbReference>
<organism evidence="2 3">
    <name type="scientific">Clostridium oceanicum</name>
    <dbReference type="NCBI Taxonomy" id="1543"/>
    <lineage>
        <taxon>Bacteria</taxon>
        <taxon>Bacillati</taxon>
        <taxon>Bacillota</taxon>
        <taxon>Clostridia</taxon>
        <taxon>Eubacteriales</taxon>
        <taxon>Clostridiaceae</taxon>
        <taxon>Clostridium</taxon>
    </lineage>
</organism>
<dbReference type="PANTHER" id="PTHR42760">
    <property type="entry name" value="SHORT-CHAIN DEHYDROGENASES/REDUCTASES FAMILY MEMBER"/>
    <property type="match status" value="1"/>
</dbReference>
<dbReference type="Pfam" id="PF13561">
    <property type="entry name" value="adh_short_C2"/>
    <property type="match status" value="1"/>
</dbReference>
<gene>
    <name evidence="2" type="primary">ucpA</name>
    <name evidence="2" type="ORF">GCM10008906_01960</name>
</gene>
<name>A0ABP3UF33_9CLOT</name>
<sequence>MGKLDGKVAFITGASKGIGQGIAKVYAKHGAKVVLLARSSKVDDLAKELNDNGFEALAVKADVSNIEDVKRAVEEAAFKFGKIDILVSNAGVCKLDNFLEMTGKDRDFHIDINIKGTWNVCRAVLPLMVEEKYGKVVIMSSVTGDMVSDKGETAYATTKAALVGLTKSLAREFAEYNITVNAICPGYVKTPMADSIAKQSNEKNPNLVIKGIVDGVPLKRLAEPKEIGELAAFLGSDESSYITGTQVVIDGGSTLPETVSIGV</sequence>
<protein>
    <submittedName>
        <fullName evidence="2">SDR family oxidoreductase UcpA</fullName>
    </submittedName>
</protein>
<comment type="caution">
    <text evidence="2">The sequence shown here is derived from an EMBL/GenBank/DDBJ whole genome shotgun (WGS) entry which is preliminary data.</text>
</comment>
<dbReference type="PRINTS" id="PR00081">
    <property type="entry name" value="GDHRDH"/>
</dbReference>
<comment type="similarity">
    <text evidence="1">Belongs to the short-chain dehydrogenases/reductases (SDR) family.</text>
</comment>
<evidence type="ECO:0000313" key="2">
    <source>
        <dbReference type="EMBL" id="GAA0732412.1"/>
    </source>
</evidence>
<proteinExistence type="inferred from homology"/>
<keyword evidence="3" id="KW-1185">Reference proteome</keyword>
<evidence type="ECO:0000256" key="1">
    <source>
        <dbReference type="ARBA" id="ARBA00006484"/>
    </source>
</evidence>
<dbReference type="SUPFAM" id="SSF51735">
    <property type="entry name" value="NAD(P)-binding Rossmann-fold domains"/>
    <property type="match status" value="1"/>
</dbReference>
<dbReference type="NCBIfam" id="NF006080">
    <property type="entry name" value="PRK08226.1"/>
    <property type="match status" value="1"/>
</dbReference>
<dbReference type="PROSITE" id="PS00061">
    <property type="entry name" value="ADH_SHORT"/>
    <property type="match status" value="1"/>
</dbReference>
<dbReference type="Gene3D" id="3.40.50.720">
    <property type="entry name" value="NAD(P)-binding Rossmann-like Domain"/>
    <property type="match status" value="1"/>
</dbReference>
<dbReference type="InterPro" id="IPR020904">
    <property type="entry name" value="Sc_DH/Rdtase_CS"/>
</dbReference>
<accession>A0ABP3UF33</accession>
<dbReference type="InterPro" id="IPR002347">
    <property type="entry name" value="SDR_fam"/>
</dbReference>
<dbReference type="RefSeq" id="WP_343757915.1">
    <property type="nucleotide sequence ID" value="NZ_BAAACG010000001.1"/>
</dbReference>
<dbReference type="InterPro" id="IPR036291">
    <property type="entry name" value="NAD(P)-bd_dom_sf"/>
</dbReference>
<evidence type="ECO:0000313" key="3">
    <source>
        <dbReference type="Proteomes" id="UP001501510"/>
    </source>
</evidence>
<dbReference type="Proteomes" id="UP001501510">
    <property type="component" value="Unassembled WGS sequence"/>
</dbReference>